<dbReference type="InterPro" id="IPR050356">
    <property type="entry name" value="SulA_CellDiv_inhibitor"/>
</dbReference>
<reference evidence="3 4" key="1">
    <citation type="submission" date="2015-05" db="EMBL/GenBank/DDBJ databases">
        <title>Draft genome sequence of Lampropedia sp. CT6, isolated from the microbial mat of a hot water spring, located at Manikaran, India.</title>
        <authorList>
            <person name="Tripathi C."/>
            <person name="Rani P."/>
            <person name="Mahato N.K."/>
            <person name="Lal R."/>
        </authorList>
    </citation>
    <scope>NUCLEOTIDE SEQUENCE [LARGE SCALE GENOMIC DNA]</scope>
    <source>
        <strain evidence="3 4">CT6</strain>
    </source>
</reference>
<proteinExistence type="predicted"/>
<dbReference type="STRING" id="1610491.AAV94_01240"/>
<dbReference type="GO" id="GO:0006281">
    <property type="term" value="P:DNA repair"/>
    <property type="evidence" value="ECO:0007669"/>
    <property type="project" value="InterPro"/>
</dbReference>
<evidence type="ECO:0000313" key="3">
    <source>
        <dbReference type="EMBL" id="KKW69061.1"/>
    </source>
</evidence>
<organism evidence="3 4">
    <name type="scientific">Lampropedia cohaerens</name>
    <dbReference type="NCBI Taxonomy" id="1610491"/>
    <lineage>
        <taxon>Bacteria</taxon>
        <taxon>Pseudomonadati</taxon>
        <taxon>Pseudomonadota</taxon>
        <taxon>Betaproteobacteria</taxon>
        <taxon>Burkholderiales</taxon>
        <taxon>Comamonadaceae</taxon>
        <taxon>Lampropedia</taxon>
    </lineage>
</organism>
<gene>
    <name evidence="3" type="ORF">AAV94_01240</name>
</gene>
<protein>
    <recommendedName>
        <fullName evidence="2">UmuC domain-containing protein</fullName>
    </recommendedName>
</protein>
<dbReference type="SUPFAM" id="SSF56672">
    <property type="entry name" value="DNA/RNA polymerases"/>
    <property type="match status" value="1"/>
</dbReference>
<accession>A0A0U1Q2T4</accession>
<dbReference type="RefSeq" id="WP_046740496.1">
    <property type="nucleotide sequence ID" value="NZ_LBNQ01000009.1"/>
</dbReference>
<dbReference type="CDD" id="cd03468">
    <property type="entry name" value="PolY_like"/>
    <property type="match status" value="1"/>
</dbReference>
<keyword evidence="1" id="KW-0227">DNA damage</keyword>
<evidence type="ECO:0000259" key="2">
    <source>
        <dbReference type="Pfam" id="PF00817"/>
    </source>
</evidence>
<name>A0A0U1Q2T4_9BURK</name>
<comment type="caution">
    <text evidence="3">The sequence shown here is derived from an EMBL/GenBank/DDBJ whole genome shotgun (WGS) entry which is preliminary data.</text>
</comment>
<evidence type="ECO:0000256" key="1">
    <source>
        <dbReference type="ARBA" id="ARBA00022763"/>
    </source>
</evidence>
<dbReference type="InterPro" id="IPR001126">
    <property type="entry name" value="UmuC"/>
</dbReference>
<evidence type="ECO:0000313" key="4">
    <source>
        <dbReference type="Proteomes" id="UP000050580"/>
    </source>
</evidence>
<dbReference type="Pfam" id="PF00817">
    <property type="entry name" value="IMS"/>
    <property type="match status" value="1"/>
</dbReference>
<dbReference type="Proteomes" id="UP000050580">
    <property type="component" value="Unassembled WGS sequence"/>
</dbReference>
<feature type="domain" description="UmuC" evidence="2">
    <location>
        <begin position="36"/>
        <end position="163"/>
    </location>
</feature>
<sequence length="487" mass="54112">MSTPCRDAASAKSAAWACIALPQLALDGVLRHHPQRHAPLALVGGSARQRVLLAVNQAALAAGLRAGQRLVQALAIAPDCTLVAHVPEESLRWQRLLAAWACRYSSQVSIQWPNALVLEVASSLKLMKGWQALQAHWRSQLQALQFTHRIALAPNPCAAWVFAQLRDGLAFWQQPTMLAALAQIPVRRAALPDDAGQSLHAMGLHTLGQVFAMPRAGLRRRFGQPLLDHLDRLRGLVPQPLICHEPPAAFAQRIELTFHVDSHQPLLFVLRRMVADLAAFLHSRCEGVQRFVVQLEHADRPATRITIGLLSPERHADALFEIARARLERTTLPAAVTALHLQARDLPPLAPASLDLFAQRPGSASSWEQLRERLRARLGEDSLYTLQETTDPRPEYAWQRSQVETPDSMASTLPAGARPTWLLPEPIALEQPPRRILQGPERLETGWWDGGDARRDYYVLETARGQRAWAFVPAGQQGPWMLHGWFA</sequence>
<dbReference type="OrthoDB" id="625722at2"/>
<dbReference type="PANTHER" id="PTHR35369:SF2">
    <property type="entry name" value="BLR3025 PROTEIN"/>
    <property type="match status" value="1"/>
</dbReference>
<dbReference type="EMBL" id="LBNQ01000009">
    <property type="protein sequence ID" value="KKW69061.1"/>
    <property type="molecule type" value="Genomic_DNA"/>
</dbReference>
<dbReference type="PANTHER" id="PTHR35369">
    <property type="entry name" value="BLR3025 PROTEIN-RELATED"/>
    <property type="match status" value="1"/>
</dbReference>
<dbReference type="AlphaFoldDB" id="A0A0U1Q2T4"/>
<keyword evidence="4" id="KW-1185">Reference proteome</keyword>
<dbReference type="InterPro" id="IPR043502">
    <property type="entry name" value="DNA/RNA_pol_sf"/>
</dbReference>